<protein>
    <submittedName>
        <fullName evidence="1">NS3</fullName>
    </submittedName>
</protein>
<proteinExistence type="predicted"/>
<accession>U5TQX7</accession>
<sequence>MAYSPLSLQTLARQVVNKTIPRWRNIFSLDIPKTLKELCANNYLEDKIYERSLILDDVRDLLNRYTFDRPYIFVCADLYIAIMNWNIDEIPEFAHEVNDITYCWYEPADYDIFDPDIPKYCRECMEMSDDYLVKHYMWDRVSGYDLIRDVFHKKNAWCSKCHTVTLFKIAESPYPGARRTLLECLENSSDSE</sequence>
<reference evidence="1 2" key="1">
    <citation type="journal article" date="2013" name="Biol. Control">
        <title>Discovery and molecular characterization of an ambisense densovirus from South American populations of Solenopsis invicta.</title>
        <authorList>
            <person name="Valles S.M."/>
            <person name="Shoemaker D."/>
            <person name="Wurm Y."/>
            <person name="Strong C.A."/>
            <person name="Varone L."/>
            <person name="Becnel J.J."/>
            <person name="Shirk P.D."/>
        </authorList>
    </citation>
    <scope>NUCLEOTIDE SEQUENCE [LARGE SCALE GENOMIC DNA]</scope>
    <source>
        <strain evidence="1">SiDNV-Arg</strain>
    </source>
</reference>
<dbReference type="EMBL" id="KC991097">
    <property type="protein sequence ID" value="AGZ03692.1"/>
    <property type="molecule type" value="Genomic_DNA"/>
</dbReference>
<dbReference type="OrthoDB" id="26462at10239"/>
<dbReference type="RefSeq" id="YP_008766860.1">
    <property type="nucleotide sequence ID" value="NC_022748.1"/>
</dbReference>
<keyword evidence="2" id="KW-1185">Reference proteome</keyword>
<evidence type="ECO:0000313" key="1">
    <source>
        <dbReference type="EMBL" id="AGZ03692.1"/>
    </source>
</evidence>
<evidence type="ECO:0000313" key="2">
    <source>
        <dbReference type="Proteomes" id="UP000163580"/>
    </source>
</evidence>
<dbReference type="Proteomes" id="UP000163580">
    <property type="component" value="Segment"/>
</dbReference>
<dbReference type="GeneID" id="17494381"/>
<name>U5TQX7_9VIRU</name>
<organism evidence="1 2">
    <name type="scientific">Solenopsis invicta densovirus</name>
    <dbReference type="NCBI Taxonomy" id="1414671"/>
    <lineage>
        <taxon>Viruses</taxon>
        <taxon>Monodnaviria</taxon>
        <taxon>Shotokuvirae</taxon>
        <taxon>Cossaviricota</taxon>
        <taxon>Quintoviricetes</taxon>
        <taxon>Piccovirales</taxon>
        <taxon>Parvoviridae</taxon>
        <taxon>Densovirinae</taxon>
        <taxon>Scindoambidensovirus</taxon>
        <taxon>Scindoambidensovirus hymenopteran1</taxon>
    </lineage>
</organism>
<dbReference type="KEGG" id="vg:17494381"/>